<dbReference type="Proteomes" id="UP001153328">
    <property type="component" value="Unassembled WGS sequence"/>
</dbReference>
<accession>A0A9W4H137</accession>
<keyword evidence="1" id="KW-0812">Transmembrane</keyword>
<dbReference type="EMBL" id="CAJVAX010000017">
    <property type="protein sequence ID" value="CAG7640917.1"/>
    <property type="molecule type" value="Genomic_DNA"/>
</dbReference>
<feature type="transmembrane region" description="Helical" evidence="1">
    <location>
        <begin position="428"/>
        <end position="446"/>
    </location>
</feature>
<proteinExistence type="predicted"/>
<feature type="transmembrane region" description="Helical" evidence="1">
    <location>
        <begin position="124"/>
        <end position="141"/>
    </location>
</feature>
<feature type="transmembrane region" description="Helical" evidence="1">
    <location>
        <begin position="610"/>
        <end position="629"/>
    </location>
</feature>
<feature type="transmembrane region" description="Helical" evidence="1">
    <location>
        <begin position="153"/>
        <end position="176"/>
    </location>
</feature>
<dbReference type="RefSeq" id="WP_205042841.1">
    <property type="nucleotide sequence ID" value="NZ_CAJVAX010000017.1"/>
</dbReference>
<feature type="transmembrane region" description="Helical" evidence="1">
    <location>
        <begin position="484"/>
        <end position="502"/>
    </location>
</feature>
<comment type="caution">
    <text evidence="2">The sequence shown here is derived from an EMBL/GenBank/DDBJ whole genome shotgun (WGS) entry which is preliminary data.</text>
</comment>
<feature type="transmembrane region" description="Helical" evidence="1">
    <location>
        <begin position="559"/>
        <end position="578"/>
    </location>
</feature>
<feature type="transmembrane region" description="Helical" evidence="1">
    <location>
        <begin position="94"/>
        <end position="118"/>
    </location>
</feature>
<gene>
    <name evidence="2" type="ORF">SBRY_30478</name>
</gene>
<keyword evidence="3" id="KW-1185">Reference proteome</keyword>
<organism evidence="2 3">
    <name type="scientific">Actinacidiphila bryophytorum</name>
    <dbReference type="NCBI Taxonomy" id="1436133"/>
    <lineage>
        <taxon>Bacteria</taxon>
        <taxon>Bacillati</taxon>
        <taxon>Actinomycetota</taxon>
        <taxon>Actinomycetes</taxon>
        <taxon>Kitasatosporales</taxon>
        <taxon>Streptomycetaceae</taxon>
        <taxon>Actinacidiphila</taxon>
    </lineage>
</organism>
<sequence>MDAYRCPGCHAYAGPAVADGGPAVCPVCRLPLEGPEIAELRSLDAELGAVEARRAVLHQRRAALVGQLRARQYAAAGGGRVPLPDAPPRSAQNVLLSLGGVLVVVAGLVFTLVSWGSLGIGGRGAVLTALTALVLTAPLALRRRGLDATAETASAVGLALVLLDAYAARAAGIAGLAHTDAAAYWAAVTALSSAAAAAYARATRSRLVPYAALLLLQCPALLVAASLRLDTTGFAYALLAAAVADAAVAQALRMPAARTAAFAVTAAAVLLAAPAASAATTLPSALRAATPLALAAALSLTAARSLTAAGPLTAARSLTSAASLTDAPSGPQRAWASARPLAAAGPPAAARSLAAARAGQQRAWAAAVLGGLALVGAVGALPWAVLGDGWRVAGVAGAAGAVGFAALAGMTPVPVVGPVRRVQDPLRGGVFAAGAAVLALGTADVLPDLAHALVRMRSGGHVPVVAAVLAALLAGAAERFGRQRAPLLCGAALAAAGAVVTAPPAAGWPYAASLAVAGTAALGAGLWLLRRPAADALPQACALLAPAAVALAWSLTHDAAALTVWAAAAALAACLTAAGRHAVPAAAFTVCALGYEAARAGAAAGLAPHLAAFAVLGVGIATVPVAARLRGRVGLAVEHSGYALGAVALAATAAHPDALSAALGVAGAGAAGTAVRADRRTRGAVAAGVLLAASSWVRLGLAGVTAPEPYTVSVSAVLLAVGYLRRRRDPALGSWPAYGSGLAFSLLPSLVAAWAGTHGLRPLLLGLTALAVTLLGARHRLRAPLLTGGAVLLADAARELAPSVAHTVGRLPHWVAVAGAGLLLLYVGATYERRLRTAQRLRTTFHTLT</sequence>
<dbReference type="NCBIfam" id="NF047321">
    <property type="entry name" value="SCO7613_CTERM"/>
    <property type="match status" value="1"/>
</dbReference>
<feature type="transmembrane region" description="Helical" evidence="1">
    <location>
        <begin position="813"/>
        <end position="831"/>
    </location>
</feature>
<evidence type="ECO:0000313" key="3">
    <source>
        <dbReference type="Proteomes" id="UP001153328"/>
    </source>
</evidence>
<name>A0A9W4H137_9ACTN</name>
<feature type="transmembrane region" description="Helical" evidence="1">
    <location>
        <begin position="182"/>
        <end position="200"/>
    </location>
</feature>
<feature type="transmembrane region" description="Helical" evidence="1">
    <location>
        <begin position="259"/>
        <end position="279"/>
    </location>
</feature>
<feature type="transmembrane region" description="Helical" evidence="1">
    <location>
        <begin position="392"/>
        <end position="416"/>
    </location>
</feature>
<feature type="transmembrane region" description="Helical" evidence="1">
    <location>
        <begin position="207"/>
        <end position="227"/>
    </location>
</feature>
<dbReference type="AlphaFoldDB" id="A0A9W4H137"/>
<evidence type="ECO:0000256" key="1">
    <source>
        <dbReference type="SAM" id="Phobius"/>
    </source>
</evidence>
<feature type="transmembrane region" description="Helical" evidence="1">
    <location>
        <begin position="233"/>
        <end position="252"/>
    </location>
</feature>
<feature type="transmembrane region" description="Helical" evidence="1">
    <location>
        <begin position="737"/>
        <end position="754"/>
    </location>
</feature>
<feature type="transmembrane region" description="Helical" evidence="1">
    <location>
        <begin position="508"/>
        <end position="529"/>
    </location>
</feature>
<feature type="transmembrane region" description="Helical" evidence="1">
    <location>
        <begin position="458"/>
        <end position="477"/>
    </location>
</feature>
<dbReference type="InterPro" id="IPR058062">
    <property type="entry name" value="SCO7613_C"/>
</dbReference>
<feature type="transmembrane region" description="Helical" evidence="1">
    <location>
        <begin position="285"/>
        <end position="303"/>
    </location>
</feature>
<reference evidence="2" key="1">
    <citation type="submission" date="2021-06" db="EMBL/GenBank/DDBJ databases">
        <authorList>
            <person name="Arsene-Ploetze F."/>
        </authorList>
    </citation>
    <scope>NUCLEOTIDE SEQUENCE</scope>
    <source>
        <strain evidence="2">SBRY1</strain>
    </source>
</reference>
<keyword evidence="1" id="KW-0472">Membrane</keyword>
<feature type="transmembrane region" description="Helical" evidence="1">
    <location>
        <begin position="363"/>
        <end position="386"/>
    </location>
</feature>
<evidence type="ECO:0000313" key="2">
    <source>
        <dbReference type="EMBL" id="CAG7640917.1"/>
    </source>
</evidence>
<feature type="transmembrane region" description="Helical" evidence="1">
    <location>
        <begin position="536"/>
        <end position="553"/>
    </location>
</feature>
<keyword evidence="1" id="KW-1133">Transmembrane helix</keyword>
<protein>
    <submittedName>
        <fullName evidence="2">Uncharacterized protein</fullName>
    </submittedName>
</protein>